<dbReference type="OrthoDB" id="426718at2759"/>
<dbReference type="InterPro" id="IPR002921">
    <property type="entry name" value="Fungal_lipase-type"/>
</dbReference>
<dbReference type="PANTHER" id="PTHR45856:SF11">
    <property type="entry name" value="FUNGAL LIPASE-LIKE DOMAIN-CONTAINING PROTEIN"/>
    <property type="match status" value="1"/>
</dbReference>
<reference evidence="3" key="1">
    <citation type="submission" date="2013-10" db="EMBL/GenBank/DDBJ databases">
        <title>Genomic analysis of the causative agents of coccidiosis in chickens.</title>
        <authorList>
            <person name="Reid A.J."/>
            <person name="Blake D."/>
            <person name="Billington K."/>
            <person name="Browne H."/>
            <person name="Dunn M."/>
            <person name="Hung S."/>
            <person name="Kawahara F."/>
            <person name="Miranda-Saavedra D."/>
            <person name="Mourier T."/>
            <person name="Nagra H."/>
            <person name="Otto T.D."/>
            <person name="Rawlings N."/>
            <person name="Sanchez A."/>
            <person name="Sanders M."/>
            <person name="Subramaniam C."/>
            <person name="Tay Y."/>
            <person name="Dear P."/>
            <person name="Doerig C."/>
            <person name="Gruber A."/>
            <person name="Parkinson J."/>
            <person name="Shirley M."/>
            <person name="Wan K.L."/>
            <person name="Berriman M."/>
            <person name="Tomley F."/>
            <person name="Pain A."/>
        </authorList>
    </citation>
    <scope>NUCLEOTIDE SEQUENCE [LARGE SCALE GENOMIC DNA]</scope>
    <source>
        <strain evidence="3">Houghton</strain>
    </source>
</reference>
<feature type="domain" description="Fungal lipase-type" evidence="2">
    <location>
        <begin position="566"/>
        <end position="708"/>
    </location>
</feature>
<dbReference type="AlphaFoldDB" id="U6GM40"/>
<protein>
    <submittedName>
        <fullName evidence="3">Lipase domain-containing protein, putative</fullName>
    </submittedName>
</protein>
<dbReference type="InterPro" id="IPR051218">
    <property type="entry name" value="Sec_MonoDiacylglyc_Lipase"/>
</dbReference>
<reference evidence="3" key="2">
    <citation type="submission" date="2013-10" db="EMBL/GenBank/DDBJ databases">
        <authorList>
            <person name="Aslett M."/>
        </authorList>
    </citation>
    <scope>NUCLEOTIDE SEQUENCE [LARGE SCALE GENOMIC DNA]</scope>
    <source>
        <strain evidence="3">Houghton</strain>
    </source>
</reference>
<dbReference type="Gene3D" id="3.40.50.1820">
    <property type="entry name" value="alpha/beta hydrolase"/>
    <property type="match status" value="1"/>
</dbReference>
<accession>U6GM40</accession>
<feature type="signal peptide" evidence="1">
    <location>
        <begin position="1"/>
        <end position="25"/>
    </location>
</feature>
<dbReference type="EMBL" id="HG671261">
    <property type="protein sequence ID" value="CDI80622.1"/>
    <property type="molecule type" value="Genomic_DNA"/>
</dbReference>
<dbReference type="SUPFAM" id="SSF53474">
    <property type="entry name" value="alpha/beta-Hydrolases"/>
    <property type="match status" value="1"/>
</dbReference>
<dbReference type="GeneID" id="25273451"/>
<dbReference type="Pfam" id="PF01764">
    <property type="entry name" value="Lipase_3"/>
    <property type="match status" value="1"/>
</dbReference>
<dbReference type="GO" id="GO:0006629">
    <property type="term" value="P:lipid metabolic process"/>
    <property type="evidence" value="ECO:0007669"/>
    <property type="project" value="InterPro"/>
</dbReference>
<organism evidence="3 4">
    <name type="scientific">Eimeria acervulina</name>
    <name type="common">Coccidian parasite</name>
    <dbReference type="NCBI Taxonomy" id="5801"/>
    <lineage>
        <taxon>Eukaryota</taxon>
        <taxon>Sar</taxon>
        <taxon>Alveolata</taxon>
        <taxon>Apicomplexa</taxon>
        <taxon>Conoidasida</taxon>
        <taxon>Coccidia</taxon>
        <taxon>Eucoccidiorida</taxon>
        <taxon>Eimeriorina</taxon>
        <taxon>Eimeriidae</taxon>
        <taxon>Eimeria</taxon>
    </lineage>
</organism>
<dbReference type="OMA" id="HYRIMLD"/>
<dbReference type="PANTHER" id="PTHR45856">
    <property type="entry name" value="ALPHA/BETA-HYDROLASES SUPERFAMILY PROTEIN"/>
    <property type="match status" value="1"/>
</dbReference>
<evidence type="ECO:0000313" key="3">
    <source>
        <dbReference type="EMBL" id="CDI80622.1"/>
    </source>
</evidence>
<dbReference type="Proteomes" id="UP000018050">
    <property type="component" value="Unassembled WGS sequence"/>
</dbReference>
<dbReference type="RefSeq" id="XP_013249443.1">
    <property type="nucleotide sequence ID" value="XM_013393989.1"/>
</dbReference>
<sequence>MAHLSFACIPLFLLAAFVASPFVFCSHQGSVDAAEASNGQRAADKQRATELLNEFAGENDVAGLMAEYTNTPAPYVLVGEDRDDCPLVEGAQAAPVAVFLRHSQGVSTAPTLTIDSTGRSSGPCPKVFLQEIPYYGRKAAATSMGTGLPTTLGDLKRTVDLTRLGLDREFNEKAYQSLRVCNDFFFSGSGNTRSSSDPACVVAQLDEAAVNIRALDTERLSVLHPRLKAALVFASTLAFTRDKKEWIRKLITSSSLRLAWHVVDAFAGMNVNMLEANVGEALNSIVLKDLKLLLPLTDLIQFATTCTTYEEYPEKSWQDAVRNPSPDSPDYRDYPIYDYLRKVGAEVAFPKNIPSDWQPRVYDGNRMTHRTVGERESFSSPRDWKKQVYDSWHNLWVLHLIALDVGSMWQWSHRLNASTFFFKPWKVTRVGTVRAAEAGPLRHDDLSPRFRVDPGRPPDTHKLESCPRHLTDLEFFDKLKAPEGQLTAQWGRADFWRSLGVLGWNCPMSEAPVSCPPKVHRDKCGVDATYVRPVEAPWLFRLEREPEWVTWEIDEKNNDYVDRIWAVRGTAFPKMWLLNTMWETTGDLELSPSGEVKLHSGFLFAFESIFKDMLKDDLQEVARKAEATRKRQVVLFTGHSLGGAVAQIAAWYYANQTRSLLDAGLLQIRCVTFGAPAWGNEAAYKEFTSTGVLVHDIATSMDPVTTLNGEPALGHGLQWRKPFHYRIMLDDLERVVVASTNPREPNFFGRLWTRTDLHAGNFLKRTFGALASMSHVDSVFLNPVLTHFLSYTAVLTIMADLVPEADFGSALAAPLLTDPPSSYGAHNLCTALIATQGRMKWVMSQLAHEADRDPKPLRHSQ</sequence>
<gene>
    <name evidence="3" type="ORF">EAH_00053810</name>
</gene>
<name>U6GM40_EIMAC</name>
<dbReference type="InterPro" id="IPR029058">
    <property type="entry name" value="AB_hydrolase_fold"/>
</dbReference>
<dbReference type="VEuPathDB" id="ToxoDB:EAH_00053810"/>
<evidence type="ECO:0000256" key="1">
    <source>
        <dbReference type="SAM" id="SignalP"/>
    </source>
</evidence>
<dbReference type="CDD" id="cd00519">
    <property type="entry name" value="Lipase_3"/>
    <property type="match status" value="1"/>
</dbReference>
<proteinExistence type="predicted"/>
<feature type="chain" id="PRO_5004670744" evidence="1">
    <location>
        <begin position="26"/>
        <end position="861"/>
    </location>
</feature>
<keyword evidence="4" id="KW-1185">Reference proteome</keyword>
<evidence type="ECO:0000259" key="2">
    <source>
        <dbReference type="Pfam" id="PF01764"/>
    </source>
</evidence>
<evidence type="ECO:0000313" key="4">
    <source>
        <dbReference type="Proteomes" id="UP000018050"/>
    </source>
</evidence>
<keyword evidence="1" id="KW-0732">Signal</keyword>